<comment type="catalytic activity">
    <reaction evidence="17">
        <text>(2E)-tetradecenoyl-CoA = (3Z)-tetradecenoyl-CoA</text>
        <dbReference type="Rhea" id="RHEA:29847"/>
        <dbReference type="ChEBI" id="CHEBI:61405"/>
        <dbReference type="ChEBI" id="CHEBI:61968"/>
    </reaction>
    <physiologicalReaction direction="right-to-left" evidence="17">
        <dbReference type="Rhea" id="RHEA:29849"/>
    </physiologicalReaction>
</comment>
<evidence type="ECO:0000256" key="27">
    <source>
        <dbReference type="RuleBase" id="RU003707"/>
    </source>
</evidence>
<dbReference type="STRING" id="885580.ENSFDAP00000007028"/>
<dbReference type="AlphaFoldDB" id="A0A091CYR2"/>
<evidence type="ECO:0000256" key="14">
    <source>
        <dbReference type="ARBA" id="ARBA00035949"/>
    </source>
</evidence>
<gene>
    <name evidence="30" type="ORF">H920_14733</name>
</gene>
<reference evidence="30 31" key="1">
    <citation type="submission" date="2013-11" db="EMBL/GenBank/DDBJ databases">
        <title>The Damaraland mole rat (Fukomys damarensis) genome and evolution of African mole rats.</title>
        <authorList>
            <person name="Gladyshev V.N."/>
            <person name="Fang X."/>
        </authorList>
    </citation>
    <scope>NUCLEOTIDE SEQUENCE [LARGE SCALE GENOMIC DNA]</scope>
    <source>
        <tissue evidence="30">Liver</tissue>
    </source>
</reference>
<dbReference type="SMART" id="SM00360">
    <property type="entry name" value="RRM"/>
    <property type="match status" value="1"/>
</dbReference>
<feature type="compositionally biased region" description="Basic residues" evidence="28">
    <location>
        <begin position="127"/>
        <end position="143"/>
    </location>
</feature>
<feature type="compositionally biased region" description="Basic and acidic residues" evidence="28">
    <location>
        <begin position="33"/>
        <end position="59"/>
    </location>
</feature>
<dbReference type="Proteomes" id="UP000028990">
    <property type="component" value="Unassembled WGS sequence"/>
</dbReference>
<evidence type="ECO:0000256" key="3">
    <source>
        <dbReference type="ARBA" id="ARBA00005254"/>
    </source>
</evidence>
<evidence type="ECO:0000256" key="24">
    <source>
        <dbReference type="ARBA" id="ARBA00082088"/>
    </source>
</evidence>
<dbReference type="FunFam" id="3.30.70.330:FF:000210">
    <property type="entry name" value="RNA-binding protein with serine-rich domain 1"/>
    <property type="match status" value="1"/>
</dbReference>
<evidence type="ECO:0000256" key="1">
    <source>
        <dbReference type="ARBA" id="ARBA00004305"/>
    </source>
</evidence>
<evidence type="ECO:0000256" key="28">
    <source>
        <dbReference type="SAM" id="MobiDB-lite"/>
    </source>
</evidence>
<comment type="subunit">
    <text evidence="4">Homotrimer.</text>
</comment>
<comment type="catalytic activity">
    <reaction evidence="14">
        <text>a (3E)-enoyl-CoA = a 4-saturated (2E)-enoyl-CoA</text>
        <dbReference type="Rhea" id="RHEA:45228"/>
        <dbReference type="ChEBI" id="CHEBI:58521"/>
        <dbReference type="ChEBI" id="CHEBI:85097"/>
        <dbReference type="EC" id="5.3.3.8"/>
    </reaction>
    <physiologicalReaction direction="left-to-right" evidence="14">
        <dbReference type="Rhea" id="RHEA:45229"/>
    </physiologicalReaction>
</comment>
<dbReference type="InterPro" id="IPR018376">
    <property type="entry name" value="Enoyl-CoA_hyd/isom_CS"/>
</dbReference>
<dbReference type="GO" id="GO:0006635">
    <property type="term" value="P:fatty acid beta-oxidation"/>
    <property type="evidence" value="ECO:0007669"/>
    <property type="project" value="TreeGrafter"/>
</dbReference>
<keyword evidence="10" id="KW-0443">Lipid metabolism</keyword>
<comment type="catalytic activity">
    <reaction evidence="15">
        <text>(3Z)-hexenoyl-CoA = (2E)-hexenoyl-CoA</text>
        <dbReference type="Rhea" id="RHEA:45748"/>
        <dbReference type="ChEBI" id="CHEBI:62077"/>
        <dbReference type="ChEBI" id="CHEBI:85415"/>
    </reaction>
    <physiologicalReaction direction="left-to-right" evidence="15">
        <dbReference type="Rhea" id="RHEA:45749"/>
    </physiologicalReaction>
</comment>
<keyword evidence="7" id="KW-0276">Fatty acid metabolism</keyword>
<evidence type="ECO:0000256" key="16">
    <source>
        <dbReference type="ARBA" id="ARBA00050938"/>
    </source>
</evidence>
<keyword evidence="11" id="KW-0496">Mitochondrion</keyword>
<dbReference type="GO" id="GO:0005759">
    <property type="term" value="C:mitochondrial matrix"/>
    <property type="evidence" value="ECO:0007669"/>
    <property type="project" value="UniProtKB-SubCell"/>
</dbReference>
<keyword evidence="9" id="KW-0007">Acetylation</keyword>
<evidence type="ECO:0000256" key="8">
    <source>
        <dbReference type="ARBA" id="ARBA00022946"/>
    </source>
</evidence>
<evidence type="ECO:0000256" key="20">
    <source>
        <dbReference type="ARBA" id="ARBA00056147"/>
    </source>
</evidence>
<evidence type="ECO:0000313" key="31">
    <source>
        <dbReference type="Proteomes" id="UP000028990"/>
    </source>
</evidence>
<sequence length="472" mass="52397">MDLSGVKKKSLLGVKENNKKSSTRAPSPTKRKDRSDEKSKDRSKDKGANKESNEKDRGRDKTRKRRSASSGSSSTRSRSSSTSSSGSSTSTGSSSGSSSSSASSRSGSSSTSRSSSSSSSSGSPSPSRRRHDNRRRSRSKSKPPKRDEKERKRRSPSPKPTKVHIGRLTRNVTKDHIMEIFSTYGKIKMIDMPVERMHPHLSKGYAYVEFENPDEAEKALKHMDGGVAVIKFKNPPVNSLTLEFLTEFVICLEKLENDKTLRGVILTSDCPGIFSAGLDLREMCGKNPAHYAEYWRAVQEMWLKLYLSNLVVVAAINGASPAGGCMMSLTCDYRLLADNPRYRMGLNETLLGIVAPFWLKDTLVNTIGHRAAERALQLGLLFPPAEALQLGMVDQVVPEDQVQSTALSVMTQWLAIPDHARQLTKNMMRKATADHLIKQREADIQNFVSFISRDSTQNSLQVYLENLKQKKH</sequence>
<evidence type="ECO:0000256" key="2">
    <source>
        <dbReference type="ARBA" id="ARBA00005005"/>
    </source>
</evidence>
<dbReference type="Gene3D" id="3.30.70.330">
    <property type="match status" value="1"/>
</dbReference>
<comment type="catalytic activity">
    <reaction evidence="18">
        <text>(3Z)-dodecenoyl-CoA = (2E)-dodecenoyl-CoA</text>
        <dbReference type="Rhea" id="RHEA:23716"/>
        <dbReference type="ChEBI" id="CHEBI:57330"/>
        <dbReference type="ChEBI" id="CHEBI:58543"/>
        <dbReference type="EC" id="5.3.3.8"/>
    </reaction>
    <physiologicalReaction direction="left-to-right" evidence="18">
        <dbReference type="Rhea" id="RHEA:23717"/>
    </physiologicalReaction>
</comment>
<evidence type="ECO:0000256" key="7">
    <source>
        <dbReference type="ARBA" id="ARBA00022832"/>
    </source>
</evidence>
<dbReference type="Gene3D" id="3.90.226.10">
    <property type="entry name" value="2-enoyl-CoA Hydratase, Chain A, domain 1"/>
    <property type="match status" value="1"/>
</dbReference>
<evidence type="ECO:0000256" key="6">
    <source>
        <dbReference type="ARBA" id="ARBA00014789"/>
    </source>
</evidence>
<evidence type="ECO:0000256" key="5">
    <source>
        <dbReference type="ARBA" id="ARBA00012064"/>
    </source>
</evidence>
<dbReference type="InterPro" id="IPR034201">
    <property type="entry name" value="RNPS1_RRM"/>
</dbReference>
<comment type="similarity">
    <text evidence="3 27">Belongs to the enoyl-CoA hydratase/isomerase family.</text>
</comment>
<evidence type="ECO:0000256" key="11">
    <source>
        <dbReference type="ARBA" id="ARBA00023128"/>
    </source>
</evidence>
<name>A0A091CYR2_FUKDA</name>
<evidence type="ECO:0000256" key="25">
    <source>
        <dbReference type="ARBA" id="ARBA00083575"/>
    </source>
</evidence>
<comment type="subcellular location">
    <subcellularLocation>
        <location evidence="1">Mitochondrion matrix</location>
    </subcellularLocation>
</comment>
<feature type="compositionally biased region" description="Basic residues" evidence="28">
    <location>
        <begin position="1"/>
        <end position="10"/>
    </location>
</feature>
<keyword evidence="31" id="KW-1185">Reference proteome</keyword>
<comment type="subunit">
    <text evidence="13">Found in mRNA splicing-dependent exon junction complexes (EJC). Found in a post-splicing complex with NXF1, RBM8A, UPF1, UPF2, UPF3A, UPF3B and RNPS1. Component of the heterotrimeric ASAP (apoptosis- and splicing-associated protein) and PSAP complexes consisting of RNPS1, SAP18 and either ACIN1 or PNN, respectively; the ASAP and PSAP complexes probably are formed mutually exclusive. Component of the active spliceosome. Associates with polysomes. Interacts with the cleaved p110 isoform of CDC2L1, CSNK2A1, PNN, SART3, SRP54, SRRM1 and TRA2B/SFRS10.</text>
</comment>
<evidence type="ECO:0000256" key="12">
    <source>
        <dbReference type="ARBA" id="ARBA00023235"/>
    </source>
</evidence>
<evidence type="ECO:0000256" key="10">
    <source>
        <dbReference type="ARBA" id="ARBA00023098"/>
    </source>
</evidence>
<dbReference type="SUPFAM" id="SSF54928">
    <property type="entry name" value="RNA-binding domain, RBD"/>
    <property type="match status" value="1"/>
</dbReference>
<feature type="compositionally biased region" description="Basic residues" evidence="28">
    <location>
        <begin position="151"/>
        <end position="164"/>
    </location>
</feature>
<feature type="region of interest" description="Disordered" evidence="28">
    <location>
        <begin position="1"/>
        <end position="164"/>
    </location>
</feature>
<evidence type="ECO:0000256" key="18">
    <source>
        <dbReference type="ARBA" id="ARBA00052376"/>
    </source>
</evidence>
<comment type="pathway">
    <text evidence="2">Lipid metabolism; fatty acid beta-oxidation.</text>
</comment>
<evidence type="ECO:0000256" key="22">
    <source>
        <dbReference type="ARBA" id="ARBA00076241"/>
    </source>
</evidence>
<evidence type="ECO:0000259" key="29">
    <source>
        <dbReference type="PROSITE" id="PS50102"/>
    </source>
</evidence>
<evidence type="ECO:0000256" key="23">
    <source>
        <dbReference type="ARBA" id="ARBA00078358"/>
    </source>
</evidence>
<keyword evidence="12 30" id="KW-0413">Isomerase</keyword>
<dbReference type="Pfam" id="PF00378">
    <property type="entry name" value="ECH_1"/>
    <property type="match status" value="1"/>
</dbReference>
<dbReference type="CDD" id="cd06558">
    <property type="entry name" value="crotonase-like"/>
    <property type="match status" value="1"/>
</dbReference>
<evidence type="ECO:0000256" key="13">
    <source>
        <dbReference type="ARBA" id="ARBA00026044"/>
    </source>
</evidence>
<dbReference type="SUPFAM" id="SSF52096">
    <property type="entry name" value="ClpP/crotonase"/>
    <property type="match status" value="1"/>
</dbReference>
<comment type="catalytic activity">
    <reaction evidence="19">
        <text>(3Z)-octenoyl-CoA = (2E)-octenoyl-CoA</text>
        <dbReference type="Rhea" id="RHEA:46044"/>
        <dbReference type="ChEBI" id="CHEBI:62242"/>
        <dbReference type="ChEBI" id="CHEBI:85640"/>
    </reaction>
    <physiologicalReaction direction="left-to-right" evidence="19">
        <dbReference type="Rhea" id="RHEA:46045"/>
    </physiologicalReaction>
</comment>
<proteinExistence type="inferred from homology"/>
<dbReference type="InterPro" id="IPR035979">
    <property type="entry name" value="RBD_domain_sf"/>
</dbReference>
<feature type="domain" description="RRM" evidence="29">
    <location>
        <begin position="161"/>
        <end position="235"/>
    </location>
</feature>
<dbReference type="PROSITE" id="PS50102">
    <property type="entry name" value="RRM"/>
    <property type="match status" value="1"/>
</dbReference>
<feature type="compositionally biased region" description="Low complexity" evidence="28">
    <location>
        <begin position="68"/>
        <end position="126"/>
    </location>
</feature>
<dbReference type="InterPro" id="IPR000504">
    <property type="entry name" value="RRM_dom"/>
</dbReference>
<accession>A0A091CYR2</accession>
<organism evidence="30 31">
    <name type="scientific">Fukomys damarensis</name>
    <name type="common">Damaraland mole rat</name>
    <name type="synonym">Cryptomys damarensis</name>
    <dbReference type="NCBI Taxonomy" id="885580"/>
    <lineage>
        <taxon>Eukaryota</taxon>
        <taxon>Metazoa</taxon>
        <taxon>Chordata</taxon>
        <taxon>Craniata</taxon>
        <taxon>Vertebrata</taxon>
        <taxon>Euteleostomi</taxon>
        <taxon>Mammalia</taxon>
        <taxon>Eutheria</taxon>
        <taxon>Euarchontoglires</taxon>
        <taxon>Glires</taxon>
        <taxon>Rodentia</taxon>
        <taxon>Hystricomorpha</taxon>
        <taxon>Bathyergidae</taxon>
        <taxon>Fukomys</taxon>
    </lineage>
</organism>
<dbReference type="PANTHER" id="PTHR11941">
    <property type="entry name" value="ENOYL-COA HYDRATASE-RELATED"/>
    <property type="match status" value="1"/>
</dbReference>
<dbReference type="Gene3D" id="6.10.250.170">
    <property type="match status" value="1"/>
</dbReference>
<dbReference type="PANTHER" id="PTHR11941:SF45">
    <property type="entry name" value="ENOYL-COA DELTA ISOMERASE 1, MITOCHONDRIAL"/>
    <property type="match status" value="1"/>
</dbReference>
<dbReference type="InterPro" id="IPR012677">
    <property type="entry name" value="Nucleotide-bd_a/b_plait_sf"/>
</dbReference>
<evidence type="ECO:0000256" key="4">
    <source>
        <dbReference type="ARBA" id="ARBA00011233"/>
    </source>
</evidence>
<evidence type="ECO:0000256" key="21">
    <source>
        <dbReference type="ARBA" id="ARBA00068317"/>
    </source>
</evidence>
<evidence type="ECO:0000256" key="19">
    <source>
        <dbReference type="ARBA" id="ARBA00052542"/>
    </source>
</evidence>
<comment type="function">
    <text evidence="20">Key enzyme of fatty acid beta-oxidation. Able to isomerize both 3-cis (3Z) and 3-trans (3E) double bonds into the 2-trans (2E) form in a range of enoyl-CoA species, with a preference for (3Z)-enoyl-CoAs over (3E)-enoyl-CoAs. The catalytic efficiency of this enzyme is not affected by the fatty acyl chain length.</text>
</comment>
<dbReference type="eggNOG" id="KOG1683">
    <property type="taxonomic scope" value="Eukaryota"/>
</dbReference>
<comment type="catalytic activity">
    <reaction evidence="16">
        <text>(3Z)-decenoyl-CoA = (2E)-decenoyl-CoA</text>
        <dbReference type="Rhea" id="RHEA:77195"/>
        <dbReference type="ChEBI" id="CHEBI:61406"/>
        <dbReference type="ChEBI" id="CHEBI:195601"/>
    </reaction>
    <physiologicalReaction direction="left-to-right" evidence="16">
        <dbReference type="Rhea" id="RHEA:77196"/>
    </physiologicalReaction>
</comment>
<evidence type="ECO:0000256" key="17">
    <source>
        <dbReference type="ARBA" id="ARBA00051293"/>
    </source>
</evidence>
<dbReference type="CDD" id="cd12365">
    <property type="entry name" value="RRM_RNPS1"/>
    <property type="match status" value="1"/>
</dbReference>
<evidence type="ECO:0000256" key="26">
    <source>
        <dbReference type="PROSITE-ProRule" id="PRU00176"/>
    </source>
</evidence>
<protein>
    <recommendedName>
        <fullName evidence="21">Enoyl-CoA delta isomerase 1, mitochondrial</fullName>
        <ecNumber evidence="5">5.3.3.8</ecNumber>
    </recommendedName>
    <alternativeName>
        <fullName evidence="25">3,2-trans-enoyl-CoA isomerase</fullName>
    </alternativeName>
    <alternativeName>
        <fullName evidence="22 23">Delta(3),Delta(2)-enoyl-CoA isomerase</fullName>
    </alternativeName>
    <alternativeName>
        <fullName evidence="24">Dodecenoyl-CoA isomerase</fullName>
    </alternativeName>
    <alternativeName>
        <fullName evidence="6">RNA-binding protein with serine-rich domain 1</fullName>
    </alternativeName>
</protein>
<evidence type="ECO:0000256" key="15">
    <source>
        <dbReference type="ARBA" id="ARBA00036336"/>
    </source>
</evidence>
<keyword evidence="26" id="KW-0694">RNA-binding</keyword>
<dbReference type="EMBL" id="KN123713">
    <property type="protein sequence ID" value="KFO23857.1"/>
    <property type="molecule type" value="Genomic_DNA"/>
</dbReference>
<evidence type="ECO:0000256" key="9">
    <source>
        <dbReference type="ARBA" id="ARBA00022990"/>
    </source>
</evidence>
<dbReference type="GO" id="GO:0004165">
    <property type="term" value="F:delta(3)-delta(2)-enoyl-CoA isomerase activity"/>
    <property type="evidence" value="ECO:0007669"/>
    <property type="project" value="UniProtKB-EC"/>
</dbReference>
<dbReference type="PROSITE" id="PS00166">
    <property type="entry name" value="ENOYL_COA_HYDRATASE"/>
    <property type="match status" value="1"/>
</dbReference>
<dbReference type="InterPro" id="IPR001753">
    <property type="entry name" value="Enoyl-CoA_hydra/iso"/>
</dbReference>
<dbReference type="FunFam" id="3.90.226.10:FF:000034">
    <property type="entry name" value="Enoyl-CoA delta isomerase 1"/>
    <property type="match status" value="1"/>
</dbReference>
<dbReference type="GO" id="GO:0003723">
    <property type="term" value="F:RNA binding"/>
    <property type="evidence" value="ECO:0007669"/>
    <property type="project" value="UniProtKB-UniRule"/>
</dbReference>
<evidence type="ECO:0000313" key="30">
    <source>
        <dbReference type="EMBL" id="KFO23857.1"/>
    </source>
</evidence>
<dbReference type="EC" id="5.3.3.8" evidence="5"/>
<dbReference type="InterPro" id="IPR029045">
    <property type="entry name" value="ClpP/crotonase-like_dom_sf"/>
</dbReference>
<keyword evidence="8" id="KW-0809">Transit peptide</keyword>